<dbReference type="GO" id="GO:0006355">
    <property type="term" value="P:regulation of DNA-templated transcription"/>
    <property type="evidence" value="ECO:0007669"/>
    <property type="project" value="InterPro"/>
</dbReference>
<organism evidence="1 2">
    <name type="scientific">Corallococcus aberystwythensis</name>
    <dbReference type="NCBI Taxonomy" id="2316722"/>
    <lineage>
        <taxon>Bacteria</taxon>
        <taxon>Pseudomonadati</taxon>
        <taxon>Myxococcota</taxon>
        <taxon>Myxococcia</taxon>
        <taxon>Myxococcales</taxon>
        <taxon>Cystobacterineae</taxon>
        <taxon>Myxococcaceae</taxon>
        <taxon>Corallococcus</taxon>
    </lineage>
</organism>
<evidence type="ECO:0000313" key="1">
    <source>
        <dbReference type="EMBL" id="RKH64129.1"/>
    </source>
</evidence>
<name>A0A3A8Q614_9BACT</name>
<reference evidence="2" key="1">
    <citation type="submission" date="2018-09" db="EMBL/GenBank/DDBJ databases">
        <authorList>
            <person name="Livingstone P.G."/>
            <person name="Whitworth D.E."/>
        </authorList>
    </citation>
    <scope>NUCLEOTIDE SEQUENCE [LARGE SCALE GENOMIC DNA]</scope>
    <source>
        <strain evidence="2">AB050A</strain>
    </source>
</reference>
<gene>
    <name evidence="1" type="ORF">D7W81_19210</name>
</gene>
<dbReference type="AlphaFoldDB" id="A0A3A8Q614"/>
<sequence>MKDHSKGALFDTMKSRTFTAMPVLPPRGEDQKTKPVTITLPRWLSDRVDQLAGVLGYRGRSELISRALEGALPELEALAEKAEGAAPTARERKRR</sequence>
<dbReference type="RefSeq" id="WP_120556852.1">
    <property type="nucleotide sequence ID" value="NZ_RAWK01000109.1"/>
</dbReference>
<proteinExistence type="predicted"/>
<accession>A0A3A8Q614</accession>
<dbReference type="CDD" id="cd22231">
    <property type="entry name" value="RHH_NikR_HicB-like"/>
    <property type="match status" value="1"/>
</dbReference>
<dbReference type="EMBL" id="RAWK01000109">
    <property type="protein sequence ID" value="RKH64129.1"/>
    <property type="molecule type" value="Genomic_DNA"/>
</dbReference>
<dbReference type="Proteomes" id="UP000267003">
    <property type="component" value="Unassembled WGS sequence"/>
</dbReference>
<protein>
    <submittedName>
        <fullName evidence="1">Ribbon-helix-helix protein, CopG family</fullName>
    </submittedName>
</protein>
<comment type="caution">
    <text evidence="1">The sequence shown here is derived from an EMBL/GenBank/DDBJ whole genome shotgun (WGS) entry which is preliminary data.</text>
</comment>
<keyword evidence="2" id="KW-1185">Reference proteome</keyword>
<evidence type="ECO:0000313" key="2">
    <source>
        <dbReference type="Proteomes" id="UP000267003"/>
    </source>
</evidence>